<keyword evidence="10" id="KW-1185">Reference proteome</keyword>
<dbReference type="GeneID" id="18255560"/>
<dbReference type="Proteomes" id="UP000008066">
    <property type="component" value="Unassembled WGS sequence"/>
</dbReference>
<dbReference type="PANTHER" id="PTHR47966">
    <property type="entry name" value="BETA-SITE APP-CLEAVING ENZYME, ISOFORM A-RELATED"/>
    <property type="match status" value="1"/>
</dbReference>
<comment type="similarity">
    <text evidence="1 6">Belongs to the peptidase A1 family.</text>
</comment>
<dbReference type="Gene3D" id="2.40.70.10">
    <property type="entry name" value="Acid Proteases"/>
    <property type="match status" value="2"/>
</dbReference>
<evidence type="ECO:0000256" key="7">
    <source>
        <dbReference type="SAM" id="MobiDB-lite"/>
    </source>
</evidence>
<dbReference type="PROSITE" id="PS00141">
    <property type="entry name" value="ASP_PROTEASE"/>
    <property type="match status" value="1"/>
</dbReference>
<dbReference type="CDD" id="cd06097">
    <property type="entry name" value="Aspergillopepsin_like"/>
    <property type="match status" value="1"/>
</dbReference>
<dbReference type="PANTHER" id="PTHR47966:SF2">
    <property type="entry name" value="ASPERGILLOPEPSIN-1-RELATED"/>
    <property type="match status" value="1"/>
</dbReference>
<dbReference type="InterPro" id="IPR034163">
    <property type="entry name" value="Aspergillopepsin-like_cat_dom"/>
</dbReference>
<feature type="domain" description="Peptidase A1" evidence="8">
    <location>
        <begin position="21"/>
        <end position="388"/>
    </location>
</feature>
<protein>
    <recommendedName>
        <fullName evidence="8">Peptidase A1 domain-containing protein</fullName>
    </recommendedName>
</protein>
<evidence type="ECO:0000256" key="5">
    <source>
        <dbReference type="PIRSR" id="PIRSR601461-1"/>
    </source>
</evidence>
<dbReference type="PROSITE" id="PS51767">
    <property type="entry name" value="PEPTIDASE_A1"/>
    <property type="match status" value="1"/>
</dbReference>
<sequence>MTRFGQFGEINAESVRDDREYLSRVGFGTPPQWLDVDMDTGSSDVWIYTSDTKKNVAGDRKVFDIDKSKTARKVNNTSWMITYGDGSRAWGNVYTDHISLGNLTIQNATIESAISASASLTDDPDIDGIFGLAYALPSQTIPRQPTVLSAIVPQLAEPIFTVDLRWHSDKGAYTFGFVDKGRIKKGKQVYWTPVVGDSGFWQVDYADARVVDGKNGGKKNNDYIEENKEKKRMNGKLGSGNGWTAIVDTGTTLLLLDQETCATYYSKVPNATYNRSLGGLWTYPCQLSDTDTGAKGGKMAPYEHPKGSNPNKRGGAGTLPDFEIEFDNGFVATIPGVYMNYSSLPDDEETCMGGLQSFDMEDFGILGDVFLKAVYAVFDVEKGQVGFAEKELELEEKSL</sequence>
<dbReference type="GO" id="GO:0006508">
    <property type="term" value="P:proteolysis"/>
    <property type="evidence" value="ECO:0007669"/>
    <property type="project" value="UniProtKB-KW"/>
</dbReference>
<dbReference type="SUPFAM" id="SSF50630">
    <property type="entry name" value="Acid proteases"/>
    <property type="match status" value="1"/>
</dbReference>
<organism evidence="10">
    <name type="scientific">Chaetomium thermophilum (strain DSM 1495 / CBS 144.50 / IMI 039719)</name>
    <name type="common">Thermochaetoides thermophila</name>
    <dbReference type="NCBI Taxonomy" id="759272"/>
    <lineage>
        <taxon>Eukaryota</taxon>
        <taxon>Fungi</taxon>
        <taxon>Dikarya</taxon>
        <taxon>Ascomycota</taxon>
        <taxon>Pezizomycotina</taxon>
        <taxon>Sordariomycetes</taxon>
        <taxon>Sordariomycetidae</taxon>
        <taxon>Sordariales</taxon>
        <taxon>Chaetomiaceae</taxon>
        <taxon>Thermochaetoides</taxon>
    </lineage>
</organism>
<dbReference type="eggNOG" id="KOG1339">
    <property type="taxonomic scope" value="Eukaryota"/>
</dbReference>
<keyword evidence="3 6" id="KW-0064">Aspartyl protease</keyword>
<dbReference type="Pfam" id="PF00026">
    <property type="entry name" value="Asp"/>
    <property type="match status" value="1"/>
</dbReference>
<evidence type="ECO:0000259" key="8">
    <source>
        <dbReference type="PROSITE" id="PS51767"/>
    </source>
</evidence>
<evidence type="ECO:0000256" key="4">
    <source>
        <dbReference type="ARBA" id="ARBA00022801"/>
    </source>
</evidence>
<evidence type="ECO:0000313" key="10">
    <source>
        <dbReference type="Proteomes" id="UP000008066"/>
    </source>
</evidence>
<evidence type="ECO:0000256" key="3">
    <source>
        <dbReference type="ARBA" id="ARBA00022750"/>
    </source>
</evidence>
<evidence type="ECO:0000313" key="9">
    <source>
        <dbReference type="EMBL" id="EGS23038.1"/>
    </source>
</evidence>
<dbReference type="OMA" id="WATHYED"/>
<evidence type="ECO:0000256" key="6">
    <source>
        <dbReference type="RuleBase" id="RU000454"/>
    </source>
</evidence>
<keyword evidence="4 6" id="KW-0378">Hydrolase</keyword>
<reference evidence="9 10" key="1">
    <citation type="journal article" date="2011" name="Cell">
        <title>Insight into structure and assembly of the nuclear pore complex by utilizing the genome of a eukaryotic thermophile.</title>
        <authorList>
            <person name="Amlacher S."/>
            <person name="Sarges P."/>
            <person name="Flemming D."/>
            <person name="van Noort V."/>
            <person name="Kunze R."/>
            <person name="Devos D.P."/>
            <person name="Arumugam M."/>
            <person name="Bork P."/>
            <person name="Hurt E."/>
        </authorList>
    </citation>
    <scope>NUCLEOTIDE SEQUENCE [LARGE SCALE GENOMIC DNA]</scope>
    <source>
        <strain evidence="10">DSM 1495 / CBS 144.50 / IMI 039719</strain>
    </source>
</reference>
<accession>G0S1X8</accession>
<dbReference type="InterPro" id="IPR021109">
    <property type="entry name" value="Peptidase_aspartic_dom_sf"/>
</dbReference>
<dbReference type="OrthoDB" id="2747330at2759"/>
<name>G0S1X8_CHATD</name>
<dbReference type="HOGENOM" id="CLU_013253_0_1_1"/>
<dbReference type="PRINTS" id="PR00792">
    <property type="entry name" value="PEPSIN"/>
</dbReference>
<feature type="active site" evidence="5">
    <location>
        <position position="248"/>
    </location>
</feature>
<gene>
    <name evidence="9" type="ORF">CTHT_0015220</name>
</gene>
<dbReference type="EMBL" id="GL988039">
    <property type="protein sequence ID" value="EGS23038.1"/>
    <property type="molecule type" value="Genomic_DNA"/>
</dbReference>
<dbReference type="RefSeq" id="XP_006692030.1">
    <property type="nucleotide sequence ID" value="XM_006691967.1"/>
</dbReference>
<evidence type="ECO:0000256" key="1">
    <source>
        <dbReference type="ARBA" id="ARBA00007447"/>
    </source>
</evidence>
<dbReference type="KEGG" id="cthr:CTHT_0015220"/>
<proteinExistence type="inferred from homology"/>
<feature type="active site" evidence="5">
    <location>
        <position position="39"/>
    </location>
</feature>
<dbReference type="AlphaFoldDB" id="G0S1X8"/>
<dbReference type="InterPro" id="IPR001461">
    <property type="entry name" value="Aspartic_peptidase_A1"/>
</dbReference>
<dbReference type="InterPro" id="IPR001969">
    <property type="entry name" value="Aspartic_peptidase_AS"/>
</dbReference>
<keyword evidence="2 6" id="KW-0645">Protease</keyword>
<dbReference type="InterPro" id="IPR033121">
    <property type="entry name" value="PEPTIDASE_A1"/>
</dbReference>
<dbReference type="GO" id="GO:0004190">
    <property type="term" value="F:aspartic-type endopeptidase activity"/>
    <property type="evidence" value="ECO:0007669"/>
    <property type="project" value="UniProtKB-KW"/>
</dbReference>
<evidence type="ECO:0000256" key="2">
    <source>
        <dbReference type="ARBA" id="ARBA00022670"/>
    </source>
</evidence>
<feature type="region of interest" description="Disordered" evidence="7">
    <location>
        <begin position="294"/>
        <end position="315"/>
    </location>
</feature>